<dbReference type="GO" id="GO:0005634">
    <property type="term" value="C:nucleus"/>
    <property type="evidence" value="ECO:0007669"/>
    <property type="project" value="UniProtKB-SubCell"/>
</dbReference>
<sequence length="276" mass="29850">MTRSCSHPPRKRLAPYKHPRRSDQRTLTQLHFALDSSVLKTCSLCSLSYTKGAPDDETLHRSHCGRVQRGMEWGKDEEREALKASVHEVAASLKLRDGTKGRIVCFPATVGGKIGTKLAHLLDTINLALASPPLTESTLKSSKAYLFLLPAPSNSHREKIVGCIIAQRISTAMAIATPQVTTPAQTHSLVAVDASSGLFCHPSPLPTPLGITRLFVPSAHRRQGIATQLLSAAAATFIHACPLDPTKGQVAFTQPTEGGCAVMEKWGKGFVRIYEE</sequence>
<dbReference type="InterPro" id="IPR028009">
    <property type="entry name" value="ESCO_Acetyltransf_dom"/>
</dbReference>
<comment type="subcellular location">
    <subcellularLocation>
        <location evidence="1">Nucleus</location>
    </subcellularLocation>
</comment>
<dbReference type="Pfam" id="PF13878">
    <property type="entry name" value="zf-C2H2_3"/>
    <property type="match status" value="1"/>
</dbReference>
<keyword evidence="8" id="KW-0131">Cell cycle</keyword>
<evidence type="ECO:0000313" key="14">
    <source>
        <dbReference type="Proteomes" id="UP001194468"/>
    </source>
</evidence>
<evidence type="ECO:0000256" key="2">
    <source>
        <dbReference type="ARBA" id="ARBA00005816"/>
    </source>
</evidence>
<evidence type="ECO:0000256" key="4">
    <source>
        <dbReference type="ARBA" id="ARBA00022723"/>
    </source>
</evidence>
<dbReference type="GO" id="GO:0008270">
    <property type="term" value="F:zinc ion binding"/>
    <property type="evidence" value="ECO:0007669"/>
    <property type="project" value="UniProtKB-KW"/>
</dbReference>
<keyword evidence="3" id="KW-0808">Transferase</keyword>
<keyword evidence="9" id="KW-0012">Acyltransferase</keyword>
<reference evidence="13" key="1">
    <citation type="submission" date="2019-10" db="EMBL/GenBank/DDBJ databases">
        <authorList>
            <consortium name="DOE Joint Genome Institute"/>
            <person name="Kuo A."/>
            <person name="Miyauchi S."/>
            <person name="Kiss E."/>
            <person name="Drula E."/>
            <person name="Kohler A."/>
            <person name="Sanchez-Garcia M."/>
            <person name="Andreopoulos B."/>
            <person name="Barry K.W."/>
            <person name="Bonito G."/>
            <person name="Buee M."/>
            <person name="Carver A."/>
            <person name="Chen C."/>
            <person name="Cichocki N."/>
            <person name="Clum A."/>
            <person name="Culley D."/>
            <person name="Crous P.W."/>
            <person name="Fauchery L."/>
            <person name="Girlanda M."/>
            <person name="Hayes R."/>
            <person name="Keri Z."/>
            <person name="LaButti K."/>
            <person name="Lipzen A."/>
            <person name="Lombard V."/>
            <person name="Magnuson J."/>
            <person name="Maillard F."/>
            <person name="Morin E."/>
            <person name="Murat C."/>
            <person name="Nolan M."/>
            <person name="Ohm R."/>
            <person name="Pangilinan J."/>
            <person name="Pereira M."/>
            <person name="Perotto S."/>
            <person name="Peter M."/>
            <person name="Riley R."/>
            <person name="Sitrit Y."/>
            <person name="Stielow B."/>
            <person name="Szollosi G."/>
            <person name="Zifcakova L."/>
            <person name="Stursova M."/>
            <person name="Spatafora J.W."/>
            <person name="Tedersoo L."/>
            <person name="Vaario L.-M."/>
            <person name="Yamada A."/>
            <person name="Yan M."/>
            <person name="Wang P."/>
            <person name="Xu J."/>
            <person name="Bruns T."/>
            <person name="Baldrian P."/>
            <person name="Vilgalys R."/>
            <person name="Henrissat B."/>
            <person name="Grigoriev I.V."/>
            <person name="Hibbett D."/>
            <person name="Nagy L.G."/>
            <person name="Martin F.M."/>
        </authorList>
    </citation>
    <scope>NUCLEOTIDE SEQUENCE</scope>
    <source>
        <strain evidence="13">BED1</strain>
    </source>
</reference>
<evidence type="ECO:0000256" key="1">
    <source>
        <dbReference type="ARBA" id="ARBA00004123"/>
    </source>
</evidence>
<dbReference type="CDD" id="cd04301">
    <property type="entry name" value="NAT_SF"/>
    <property type="match status" value="1"/>
</dbReference>
<feature type="region of interest" description="Disordered" evidence="10">
    <location>
        <begin position="1"/>
        <end position="22"/>
    </location>
</feature>
<evidence type="ECO:0000256" key="6">
    <source>
        <dbReference type="ARBA" id="ARBA00022833"/>
    </source>
</evidence>
<dbReference type="PANTHER" id="PTHR45884">
    <property type="entry name" value="N-ACETYLTRANSFERASE ECO"/>
    <property type="match status" value="1"/>
</dbReference>
<keyword evidence="14" id="KW-1185">Reference proteome</keyword>
<gene>
    <name evidence="13" type="ORF">L210DRAFT_3406735</name>
</gene>
<dbReference type="InterPro" id="IPR016181">
    <property type="entry name" value="Acyl_CoA_acyltransferase"/>
</dbReference>
<dbReference type="GO" id="GO:0000785">
    <property type="term" value="C:chromatin"/>
    <property type="evidence" value="ECO:0007669"/>
    <property type="project" value="TreeGrafter"/>
</dbReference>
<dbReference type="Pfam" id="PF13880">
    <property type="entry name" value="Acetyltransf_13"/>
    <property type="match status" value="1"/>
</dbReference>
<evidence type="ECO:0000259" key="12">
    <source>
        <dbReference type="Pfam" id="PF13880"/>
    </source>
</evidence>
<dbReference type="Proteomes" id="UP001194468">
    <property type="component" value="Unassembled WGS sequence"/>
</dbReference>
<feature type="compositionally biased region" description="Basic residues" evidence="10">
    <location>
        <begin position="8"/>
        <end position="20"/>
    </location>
</feature>
<keyword evidence="5" id="KW-0863">Zinc-finger</keyword>
<evidence type="ECO:0000256" key="5">
    <source>
        <dbReference type="ARBA" id="ARBA00022771"/>
    </source>
</evidence>
<evidence type="ECO:0000313" key="13">
    <source>
        <dbReference type="EMBL" id="KAF8436889.1"/>
    </source>
</evidence>
<keyword evidence="4" id="KW-0479">Metal-binding</keyword>
<proteinExistence type="inferred from homology"/>
<evidence type="ECO:0000256" key="3">
    <source>
        <dbReference type="ARBA" id="ARBA00022679"/>
    </source>
</evidence>
<comment type="caution">
    <text evidence="13">The sequence shown here is derived from an EMBL/GenBank/DDBJ whole genome shotgun (WGS) entry which is preliminary data.</text>
</comment>
<dbReference type="InterPro" id="IPR028005">
    <property type="entry name" value="AcTrfase_ESCO_Znf_dom"/>
</dbReference>
<keyword evidence="6" id="KW-0862">Zinc</keyword>
<evidence type="ECO:0000259" key="11">
    <source>
        <dbReference type="Pfam" id="PF13878"/>
    </source>
</evidence>
<evidence type="ECO:0000256" key="9">
    <source>
        <dbReference type="ARBA" id="ARBA00023315"/>
    </source>
</evidence>
<dbReference type="EMBL" id="WHUW01000020">
    <property type="protein sequence ID" value="KAF8436889.1"/>
    <property type="molecule type" value="Genomic_DNA"/>
</dbReference>
<evidence type="ECO:0000256" key="7">
    <source>
        <dbReference type="ARBA" id="ARBA00023242"/>
    </source>
</evidence>
<organism evidence="13 14">
    <name type="scientific">Boletus edulis BED1</name>
    <dbReference type="NCBI Taxonomy" id="1328754"/>
    <lineage>
        <taxon>Eukaryota</taxon>
        <taxon>Fungi</taxon>
        <taxon>Dikarya</taxon>
        <taxon>Basidiomycota</taxon>
        <taxon>Agaricomycotina</taxon>
        <taxon>Agaricomycetes</taxon>
        <taxon>Agaricomycetidae</taxon>
        <taxon>Boletales</taxon>
        <taxon>Boletineae</taxon>
        <taxon>Boletaceae</taxon>
        <taxon>Boletoideae</taxon>
        <taxon>Boletus</taxon>
    </lineage>
</organism>
<protein>
    <recommendedName>
        <fullName evidence="15">N-acetyltransferase ECO1</fullName>
    </recommendedName>
</protein>
<dbReference type="SUPFAM" id="SSF55729">
    <property type="entry name" value="Acyl-CoA N-acyltransferases (Nat)"/>
    <property type="match status" value="1"/>
</dbReference>
<dbReference type="AlphaFoldDB" id="A0AAD4GCH2"/>
<reference evidence="13" key="2">
    <citation type="journal article" date="2020" name="Nat. Commun.">
        <title>Large-scale genome sequencing of mycorrhizal fungi provides insights into the early evolution of symbiotic traits.</title>
        <authorList>
            <person name="Miyauchi S."/>
            <person name="Kiss E."/>
            <person name="Kuo A."/>
            <person name="Drula E."/>
            <person name="Kohler A."/>
            <person name="Sanchez-Garcia M."/>
            <person name="Morin E."/>
            <person name="Andreopoulos B."/>
            <person name="Barry K.W."/>
            <person name="Bonito G."/>
            <person name="Buee M."/>
            <person name="Carver A."/>
            <person name="Chen C."/>
            <person name="Cichocki N."/>
            <person name="Clum A."/>
            <person name="Culley D."/>
            <person name="Crous P.W."/>
            <person name="Fauchery L."/>
            <person name="Girlanda M."/>
            <person name="Hayes R.D."/>
            <person name="Keri Z."/>
            <person name="LaButti K."/>
            <person name="Lipzen A."/>
            <person name="Lombard V."/>
            <person name="Magnuson J."/>
            <person name="Maillard F."/>
            <person name="Murat C."/>
            <person name="Nolan M."/>
            <person name="Ohm R.A."/>
            <person name="Pangilinan J."/>
            <person name="Pereira M.F."/>
            <person name="Perotto S."/>
            <person name="Peter M."/>
            <person name="Pfister S."/>
            <person name="Riley R."/>
            <person name="Sitrit Y."/>
            <person name="Stielow J.B."/>
            <person name="Szollosi G."/>
            <person name="Zifcakova L."/>
            <person name="Stursova M."/>
            <person name="Spatafora J.W."/>
            <person name="Tedersoo L."/>
            <person name="Vaario L.M."/>
            <person name="Yamada A."/>
            <person name="Yan M."/>
            <person name="Wang P."/>
            <person name="Xu J."/>
            <person name="Bruns T."/>
            <person name="Baldrian P."/>
            <person name="Vilgalys R."/>
            <person name="Dunand C."/>
            <person name="Henrissat B."/>
            <person name="Grigoriev I.V."/>
            <person name="Hibbett D."/>
            <person name="Nagy L.G."/>
            <person name="Martin F.M."/>
        </authorList>
    </citation>
    <scope>NUCLEOTIDE SEQUENCE</scope>
    <source>
        <strain evidence="13">BED1</strain>
    </source>
</reference>
<feature type="domain" description="N-acetyltransferase ESCO zinc-finger" evidence="11">
    <location>
        <begin position="29"/>
        <end position="64"/>
    </location>
</feature>
<evidence type="ECO:0000256" key="8">
    <source>
        <dbReference type="ARBA" id="ARBA00023306"/>
    </source>
</evidence>
<feature type="domain" description="N-acetyltransferase ESCO acetyl-transferase" evidence="12">
    <location>
        <begin position="209"/>
        <end position="268"/>
    </location>
</feature>
<accession>A0AAD4GCH2</accession>
<name>A0AAD4GCH2_BOLED</name>
<dbReference type="GO" id="GO:0007064">
    <property type="term" value="P:mitotic sister chromatid cohesion"/>
    <property type="evidence" value="ECO:0007669"/>
    <property type="project" value="TreeGrafter"/>
</dbReference>
<evidence type="ECO:0008006" key="15">
    <source>
        <dbReference type="Google" id="ProtNLM"/>
    </source>
</evidence>
<evidence type="ECO:0000256" key="10">
    <source>
        <dbReference type="SAM" id="MobiDB-lite"/>
    </source>
</evidence>
<keyword evidence="7" id="KW-0539">Nucleus</keyword>
<comment type="similarity">
    <text evidence="2">Belongs to the acetyltransferase family. ECO subfamily.</text>
</comment>
<dbReference type="PANTHER" id="PTHR45884:SF2">
    <property type="entry name" value="N-ACETYLTRANSFERASE ECO"/>
    <property type="match status" value="1"/>
</dbReference>
<dbReference type="GO" id="GO:0061733">
    <property type="term" value="F:protein-lysine-acetyltransferase activity"/>
    <property type="evidence" value="ECO:0007669"/>
    <property type="project" value="TreeGrafter"/>
</dbReference>